<comment type="caution">
    <text evidence="2">The sequence shown here is derived from an EMBL/GenBank/DDBJ whole genome shotgun (WGS) entry which is preliminary data.</text>
</comment>
<dbReference type="Proteomes" id="UP001239462">
    <property type="component" value="Unassembled WGS sequence"/>
</dbReference>
<feature type="compositionally biased region" description="Low complexity" evidence="1">
    <location>
        <begin position="229"/>
        <end position="243"/>
    </location>
</feature>
<accession>A0ABT7PCD2</accession>
<gene>
    <name evidence="2" type="ORF">QTN89_01165</name>
</gene>
<name>A0ABT7PCD2_9BACT</name>
<dbReference type="EMBL" id="JASZZN010000001">
    <property type="protein sequence ID" value="MDM4014018.1"/>
    <property type="molecule type" value="Genomic_DNA"/>
</dbReference>
<dbReference type="RefSeq" id="WP_289161738.1">
    <property type="nucleotide sequence ID" value="NZ_JASZZN010000001.1"/>
</dbReference>
<evidence type="ECO:0000313" key="3">
    <source>
        <dbReference type="Proteomes" id="UP001239462"/>
    </source>
</evidence>
<organism evidence="2 3">
    <name type="scientific">Roseiconus lacunae</name>
    <dbReference type="NCBI Taxonomy" id="2605694"/>
    <lineage>
        <taxon>Bacteria</taxon>
        <taxon>Pseudomonadati</taxon>
        <taxon>Planctomycetota</taxon>
        <taxon>Planctomycetia</taxon>
        <taxon>Pirellulales</taxon>
        <taxon>Pirellulaceae</taxon>
        <taxon>Roseiconus</taxon>
    </lineage>
</organism>
<feature type="compositionally biased region" description="Polar residues" evidence="1">
    <location>
        <begin position="365"/>
        <end position="374"/>
    </location>
</feature>
<feature type="compositionally biased region" description="Basic and acidic residues" evidence="1">
    <location>
        <begin position="376"/>
        <end position="385"/>
    </location>
</feature>
<evidence type="ECO:0000256" key="1">
    <source>
        <dbReference type="SAM" id="MobiDB-lite"/>
    </source>
</evidence>
<evidence type="ECO:0008006" key="4">
    <source>
        <dbReference type="Google" id="ProtNLM"/>
    </source>
</evidence>
<feature type="region of interest" description="Disordered" evidence="1">
    <location>
        <begin position="364"/>
        <end position="385"/>
    </location>
</feature>
<evidence type="ECO:0000313" key="2">
    <source>
        <dbReference type="EMBL" id="MDM4014018.1"/>
    </source>
</evidence>
<keyword evidence="3" id="KW-1185">Reference proteome</keyword>
<feature type="region of interest" description="Disordered" evidence="1">
    <location>
        <begin position="205"/>
        <end position="292"/>
    </location>
</feature>
<proteinExistence type="predicted"/>
<sequence>MSFSFSLTRPIRAAVGLAVITWAMSIEAVHAQNQSNRIPEIVIMLGPDAKENRFINAWDIQKVLEVIYGPTLNGTNIRVDTKTKLPTSIESVFVATYPAQWGDEKIASFKEECRNKALLFGVGVGYITAVEKKSTTGDNPFHSNASGDPFADGPSGHMWLRVGVGNMGDLQNEMQQCIAIANAFDRRQPRIDLFHLDRVPGFDPFGASPNAGITKPLRQAPSENQTQANRPLNNRRPPVNKRPASNDPFMGPMGSSDPFGGPSGNDDPFGGNPFGRDAHGGNASGNLSSARQASIAEKQLEAVKKKLSALRTQFNSVSTDEERDQVRQRGKDAIGECVRLLQKRHQAQINALNEQLLELKKRVEVSSNTEQQQADLLEKLFPKEE</sequence>
<reference evidence="2 3" key="1">
    <citation type="submission" date="2023-06" db="EMBL/GenBank/DDBJ databases">
        <title>Roseiconus lacunae JC819 isolated from Gulf of Mannar region, Tamil Nadu.</title>
        <authorList>
            <person name="Pk S."/>
            <person name="Ch S."/>
            <person name="Ch V.R."/>
        </authorList>
    </citation>
    <scope>NUCLEOTIDE SEQUENCE [LARGE SCALE GENOMIC DNA]</scope>
    <source>
        <strain evidence="2 3">JC819</strain>
    </source>
</reference>
<protein>
    <recommendedName>
        <fullName evidence="4">Secreted protein</fullName>
    </recommendedName>
</protein>